<dbReference type="PANTHER" id="PTHR33566:SF1">
    <property type="entry name" value="EN_SPM-LIKE TRANSPOSON-RELATED"/>
    <property type="match status" value="1"/>
</dbReference>
<keyword evidence="4" id="KW-1185">Reference proteome</keyword>
<feature type="compositionally biased region" description="Low complexity" evidence="2">
    <location>
        <begin position="275"/>
        <end position="287"/>
    </location>
</feature>
<dbReference type="SUPFAM" id="SSF55874">
    <property type="entry name" value="ATPase domain of HSP90 chaperone/DNA topoisomerase II/histidine kinase"/>
    <property type="match status" value="1"/>
</dbReference>
<evidence type="ECO:0000313" key="4">
    <source>
        <dbReference type="Proteomes" id="UP001141552"/>
    </source>
</evidence>
<keyword evidence="1" id="KW-0175">Coiled coil</keyword>
<feature type="region of interest" description="Disordered" evidence="2">
    <location>
        <begin position="275"/>
        <end position="298"/>
    </location>
</feature>
<dbReference type="OrthoDB" id="10036779at2759"/>
<reference evidence="3" key="1">
    <citation type="submission" date="2022-02" db="EMBL/GenBank/DDBJ databases">
        <authorList>
            <person name="Henning P.M."/>
            <person name="McCubbin A.G."/>
            <person name="Shore J.S."/>
        </authorList>
    </citation>
    <scope>NUCLEOTIDE SEQUENCE</scope>
    <source>
        <strain evidence="3">F60SS</strain>
        <tissue evidence="3">Leaves</tissue>
    </source>
</reference>
<dbReference type="Pfam" id="PF13589">
    <property type="entry name" value="HATPase_c_3"/>
    <property type="match status" value="1"/>
</dbReference>
<reference evidence="3" key="2">
    <citation type="journal article" date="2023" name="Plants (Basel)">
        <title>Annotation of the Turnera subulata (Passifloraceae) Draft Genome Reveals the S-Locus Evolved after the Divergence of Turneroideae from Passifloroideae in a Stepwise Manner.</title>
        <authorList>
            <person name="Henning P.M."/>
            <person name="Roalson E.H."/>
            <person name="Mir W."/>
            <person name="McCubbin A.G."/>
            <person name="Shore J.S."/>
        </authorList>
    </citation>
    <scope>NUCLEOTIDE SEQUENCE</scope>
    <source>
        <strain evidence="3">F60SS</strain>
    </source>
</reference>
<dbReference type="EMBL" id="JAKUCV010000214">
    <property type="protein sequence ID" value="KAJ4850803.1"/>
    <property type="molecule type" value="Genomic_DNA"/>
</dbReference>
<evidence type="ECO:0000256" key="2">
    <source>
        <dbReference type="SAM" id="MobiDB-lite"/>
    </source>
</evidence>
<comment type="caution">
    <text evidence="3">The sequence shown here is derived from an EMBL/GenBank/DDBJ whole genome shotgun (WGS) entry which is preliminary data.</text>
</comment>
<dbReference type="Proteomes" id="UP001141552">
    <property type="component" value="Unassembled WGS sequence"/>
</dbReference>
<organism evidence="3 4">
    <name type="scientific">Turnera subulata</name>
    <dbReference type="NCBI Taxonomy" id="218843"/>
    <lineage>
        <taxon>Eukaryota</taxon>
        <taxon>Viridiplantae</taxon>
        <taxon>Streptophyta</taxon>
        <taxon>Embryophyta</taxon>
        <taxon>Tracheophyta</taxon>
        <taxon>Spermatophyta</taxon>
        <taxon>Magnoliopsida</taxon>
        <taxon>eudicotyledons</taxon>
        <taxon>Gunneridae</taxon>
        <taxon>Pentapetalae</taxon>
        <taxon>rosids</taxon>
        <taxon>fabids</taxon>
        <taxon>Malpighiales</taxon>
        <taxon>Passifloraceae</taxon>
        <taxon>Turnera</taxon>
    </lineage>
</organism>
<proteinExistence type="predicted"/>
<dbReference type="InterPro" id="IPR036890">
    <property type="entry name" value="HATPase_C_sf"/>
</dbReference>
<name>A0A9Q0GIA7_9ROSI</name>
<gene>
    <name evidence="3" type="ORF">Tsubulata_009795</name>
</gene>
<dbReference type="Gene3D" id="3.30.565.10">
    <property type="entry name" value="Histidine kinase-like ATPase, C-terminal domain"/>
    <property type="match status" value="1"/>
</dbReference>
<accession>A0A9Q0GIA7</accession>
<dbReference type="PANTHER" id="PTHR33566">
    <property type="entry name" value="EN/SPM-LIKE TRANSPOSON-RELATED"/>
    <property type="match status" value="1"/>
</dbReference>
<evidence type="ECO:0000256" key="1">
    <source>
        <dbReference type="SAM" id="Coils"/>
    </source>
</evidence>
<feature type="coiled-coil region" evidence="1">
    <location>
        <begin position="1277"/>
        <end position="1304"/>
    </location>
</feature>
<evidence type="ECO:0000313" key="3">
    <source>
        <dbReference type="EMBL" id="KAJ4850803.1"/>
    </source>
</evidence>
<sequence>MQSGTKRQRQVVISDDDDDDDDMADRIYRFKILLPNEMTVALRLTNPKPEIPVPEFMRLVRNEYFQSLRNSPAAKKKSLSFTDDHLYLEDASRGKKISNKIAIHNFNVHKCHTLVLRDGSQEIAETYEDMWDLTPDTELLRELPEEYTFETALADLIDNSLQAVWSIDRSNRRLISVEIMDDRITIFDTGPGMDDSDENSIVKWGKMGASQNRALKNQAIGGKPPYLTPYFGMFGYGGSIASMHLGKRALVSSKTKMTNKVYSLLIDRDALLRSSSSGSSWKAKGGIRNPSQDELNKSPHGSFTKVKILALKTKDLDIYQLQCKLKDIYFPYIQCDELSAGGKTTIPVEFQVNGVNLAEIDGGEVSITNLHSCNGPDFIFHLRFTPNCDNGAVKSPGLRASPEANARLKCVYIPIVEGKENIERILEKLKDERHGVREEFETFRRISVRRLGRLLPDARWAYLPFMDLRHKKGHNAQFLRRCCLRVKCYIETDAGFNPTPSKTDLAHQNHFTIALKNLGNGMPDNGKEVNVEITRHGKSLNLSQLQKAYQDWILEMHDKYDKEIDAGEDEAIIIPSLDSKTKKLLHISSDVVRVHRALERKGASWKSGQKIKILRGACPGFHKQNVYAILEFLVIEGFQEDAGGGAWILCRYVVLISVLQISTALHANLSTLFFVMFFHTHVHSSGRPMGVENGCALFMNDGIARLDIGGSFSLPISVIDSGKCIAIGDADWNYQLQKHREKAPTMIELLSAEHCQQMEVDGGFPDCASVNAGEVPMNIVAVVRPSSYVSSSTLGKLDQKYILKNDSDMSIVITFRREADDGKTATQIYSARTSPSSCEGVNGFYIFSMGGKSQTLFQRAGVYTFLFSIKDQNCKSCEKKFVVRTSSEAGKWKLLSDKKTQPYSVRLGCAFPTLYIARFDIYDKQIPIQSVPEVTVKLTAHIGVITQIDKVDARLSADKLTLLIEGIMVESNGLDVIRPNYEATLLMCLVDEVEASVPITCKVWPGSLHSVTIKPSGLKDLHPDLVIRELIFELFDSYGNHVEEGSEVELVVDGFHIHGQRTAKCKVDDHGLIDLSGVLKVTAGFGEMVSFYILSDDRIVFKQELLTEMRELRLVSSVPEPCPAGSQLENVVFEVVDSQGVVDDAIHDDEKTGQSHLLILKSDLINTESRHSFRHGSCTIPVIAIPPNEGDFCFTVSHSRYSELESRVNVSVIQTLKAVEVESVIQTPKSVKTEIQSPYSEGKILLLQDSSVLNHAGNLTPFIDKDLQVLMKYGEGIGSLESNLKDLEDRRVELQRNIDELQDSLEPYHVLNGLEIMPGREEVALQIEKRNRSAVANLFGLLQVREKDLMEPLIGSVALLGTVCDNKLSRVLAEYLGEDQMLAVVCRSYEAACALETYTETGEVACGMDVVEAGTAQGESICGRFNVICLEDIRPYTGQVDLSDQQRKLDMPDPALPDGNKPPGFKGYAVNMVNLDTDHLHTRTTAGHGLRETVLYRLLGELQVYETREQMKQARSCIQHGAVSLDGGILRGNGMITIGRGRPEICFPVLTSDSPEKVRILKDIQSNKEELEAIMVVTDRITRKLEKRKKKFAAKSKRYNELSDHLTSILPRFSIKDEKSFC</sequence>
<protein>
    <submittedName>
        <fullName evidence="3">Uncharacterized protein</fullName>
    </submittedName>
</protein>